<feature type="domain" description="HTH cro/C1-type" evidence="3">
    <location>
        <begin position="7"/>
        <end position="61"/>
    </location>
</feature>
<dbReference type="PANTHER" id="PTHR46558">
    <property type="entry name" value="TRACRIPTIONAL REGULATORY PROTEIN-RELATED-RELATED"/>
    <property type="match status" value="1"/>
</dbReference>
<gene>
    <name evidence="4" type="primary">immR_1</name>
    <name evidence="4" type="ORF">BHLFYP23_00012</name>
</gene>
<keyword evidence="1" id="KW-0238">DNA-binding</keyword>
<sequence>MILADKIVNLRKRAGWSQEELAEKMGVSRQSISKWEGAQSVPDMNRILKLSEVFCVSTDYLLRDDKEELPCIVNPLEEAEPLEGSKGEALIKVSLETANEYLEHCKKSSISIAAGVMLCILSPILLIYLSVAGEMKKIPLTEDQGAMAGLIVMFCIVASAVVIFIINGHKGAPYQFLEKEPLDTEYGIDGMVRDKMKKYEKSHIMEFSMGVVLCIISCVPIFLVQLFYGDDDFLTVMALGILLMLVSIGVFFIVRTSIIWDGYQVLLEEGDYTRIAKQREKSIGNIYWPIVTAVYLFVSFITMKWGITWVIWPVAGILYSVVAVIYGNYCVGKEKR</sequence>
<proteinExistence type="predicted"/>
<dbReference type="AlphaFoldDB" id="A0A6N2TNX3"/>
<dbReference type="InterPro" id="IPR001387">
    <property type="entry name" value="Cro/C1-type_HTH"/>
</dbReference>
<dbReference type="InterPro" id="IPR010982">
    <property type="entry name" value="Lambda_DNA-bd_dom_sf"/>
</dbReference>
<dbReference type="CDD" id="cd00093">
    <property type="entry name" value="HTH_XRE"/>
    <property type="match status" value="1"/>
</dbReference>
<dbReference type="SMART" id="SM00530">
    <property type="entry name" value="HTH_XRE"/>
    <property type="match status" value="1"/>
</dbReference>
<dbReference type="Pfam" id="PF01381">
    <property type="entry name" value="HTH_3"/>
    <property type="match status" value="1"/>
</dbReference>
<keyword evidence="2" id="KW-0812">Transmembrane</keyword>
<dbReference type="Gene3D" id="1.10.260.40">
    <property type="entry name" value="lambda repressor-like DNA-binding domains"/>
    <property type="match status" value="1"/>
</dbReference>
<name>A0A6N2TNX3_BLAHA</name>
<feature type="transmembrane region" description="Helical" evidence="2">
    <location>
        <begin position="204"/>
        <end position="227"/>
    </location>
</feature>
<dbReference type="SUPFAM" id="SSF47413">
    <property type="entry name" value="lambda repressor-like DNA-binding domains"/>
    <property type="match status" value="1"/>
</dbReference>
<dbReference type="RefSeq" id="WP_156342351.1">
    <property type="nucleotide sequence ID" value="NZ_CACRSY010000012.1"/>
</dbReference>
<dbReference type="GO" id="GO:0003677">
    <property type="term" value="F:DNA binding"/>
    <property type="evidence" value="ECO:0007669"/>
    <property type="project" value="UniProtKB-KW"/>
</dbReference>
<evidence type="ECO:0000313" key="4">
    <source>
        <dbReference type="EMBL" id="VYT06649.1"/>
    </source>
</evidence>
<feature type="transmembrane region" description="Helical" evidence="2">
    <location>
        <begin position="145"/>
        <end position="166"/>
    </location>
</feature>
<keyword evidence="2" id="KW-0472">Membrane</keyword>
<evidence type="ECO:0000256" key="2">
    <source>
        <dbReference type="SAM" id="Phobius"/>
    </source>
</evidence>
<dbReference type="PROSITE" id="PS50943">
    <property type="entry name" value="HTH_CROC1"/>
    <property type="match status" value="1"/>
</dbReference>
<organism evidence="4">
    <name type="scientific">Blautia hansenii</name>
    <name type="common">Ruminococcus hansenii</name>
    <dbReference type="NCBI Taxonomy" id="1322"/>
    <lineage>
        <taxon>Bacteria</taxon>
        <taxon>Bacillati</taxon>
        <taxon>Bacillota</taxon>
        <taxon>Clostridia</taxon>
        <taxon>Lachnospirales</taxon>
        <taxon>Lachnospiraceae</taxon>
        <taxon>Blautia</taxon>
    </lineage>
</organism>
<reference evidence="4" key="1">
    <citation type="submission" date="2019-11" db="EMBL/GenBank/DDBJ databases">
        <authorList>
            <person name="Feng L."/>
        </authorList>
    </citation>
    <scope>NUCLEOTIDE SEQUENCE</scope>
    <source>
        <strain evidence="4">BhanseniiLFYP23</strain>
    </source>
</reference>
<dbReference type="PANTHER" id="PTHR46558:SF4">
    <property type="entry name" value="DNA-BIDING PHAGE PROTEIN"/>
    <property type="match status" value="1"/>
</dbReference>
<feature type="transmembrane region" description="Helical" evidence="2">
    <location>
        <begin position="110"/>
        <end position="133"/>
    </location>
</feature>
<keyword evidence="2" id="KW-1133">Transmembrane helix</keyword>
<evidence type="ECO:0000259" key="3">
    <source>
        <dbReference type="PROSITE" id="PS50943"/>
    </source>
</evidence>
<feature type="transmembrane region" description="Helical" evidence="2">
    <location>
        <begin position="233"/>
        <end position="254"/>
    </location>
</feature>
<dbReference type="EMBL" id="CACRSY010000012">
    <property type="protein sequence ID" value="VYT06649.1"/>
    <property type="molecule type" value="Genomic_DNA"/>
</dbReference>
<protein>
    <submittedName>
        <fullName evidence="4">HTH-type transcriptional regulator ImmR</fullName>
    </submittedName>
</protein>
<feature type="transmembrane region" description="Helical" evidence="2">
    <location>
        <begin position="309"/>
        <end position="331"/>
    </location>
</feature>
<feature type="transmembrane region" description="Helical" evidence="2">
    <location>
        <begin position="286"/>
        <end position="303"/>
    </location>
</feature>
<accession>A0A6N2TNX3</accession>
<evidence type="ECO:0000256" key="1">
    <source>
        <dbReference type="ARBA" id="ARBA00023125"/>
    </source>
</evidence>